<feature type="compositionally biased region" description="Low complexity" evidence="1">
    <location>
        <begin position="241"/>
        <end position="259"/>
    </location>
</feature>
<evidence type="ECO:0000256" key="1">
    <source>
        <dbReference type="SAM" id="MobiDB-lite"/>
    </source>
</evidence>
<dbReference type="AlphaFoldDB" id="A0A369V213"/>
<feature type="compositionally biased region" description="Basic and acidic residues" evidence="1">
    <location>
        <begin position="283"/>
        <end position="295"/>
    </location>
</feature>
<evidence type="ECO:0000313" key="4">
    <source>
        <dbReference type="EMBL" id="RDD86811.1"/>
    </source>
</evidence>
<feature type="region of interest" description="Disordered" evidence="1">
    <location>
        <begin position="179"/>
        <end position="299"/>
    </location>
</feature>
<dbReference type="STRING" id="146923.Spa2297_10220"/>
<sequence length="554" mass="56497">MKAQRAVAHRPPRVRARTTSIAAFVVLAALIPTTASSAPGTRETDVELPYVCTLPSGPLAATVRITAEFPERAGAGEAFAPSGVTTSVRLPEEAVADLTARGADEVRAATRLEVGVAQGTATAKATWRGGAEPAALPESGPLTLVSKGEVPSVAGRGDGDLTFTAGGLSIDLALDAAGPTATDPAATDPAATGSAAATGAAGPDPGSLTVDCTLAEDAPGQGLLATVPVGEGSSPGPGGSPSPSQGTGESGESGQSGSPDPEARGGGEDGSPEVLETAPGAAPDRDDVPPCRYDEQTPPTDVSLNAYVTGYANVNKMDGAAYLPPSCLLIEQGLPVDGPPDPEHIIFDTVSWANLHYQGRKQTPPFPSTFLSFDFAPVRTTMVLEQTGPIRIDSRIKLRLSDFTTVTDTYVRAPLVAHVTELEVNGTPLDVGPDCRTETSLTSVDPDPANHPGDHLVLYGRGEQLIGQEATGYLLLSGGTLSGETAIPAFTGCGTADGEDLDRLLTASVSGPGNHIKQVQGQTCAIAAPVFPTPETPGQCTPDLQPYEIPVAER</sequence>
<dbReference type="Pfam" id="PF20611">
    <property type="entry name" value="DUF6801"/>
    <property type="match status" value="1"/>
</dbReference>
<feature type="compositionally biased region" description="Low complexity" evidence="1">
    <location>
        <begin position="179"/>
        <end position="207"/>
    </location>
</feature>
<evidence type="ECO:0000256" key="2">
    <source>
        <dbReference type="SAM" id="SignalP"/>
    </source>
</evidence>
<evidence type="ECO:0000259" key="3">
    <source>
        <dbReference type="Pfam" id="PF20611"/>
    </source>
</evidence>
<dbReference type="Proteomes" id="UP000253742">
    <property type="component" value="Unassembled WGS sequence"/>
</dbReference>
<proteinExistence type="predicted"/>
<protein>
    <recommendedName>
        <fullName evidence="3">DUF6801 domain-containing protein</fullName>
    </recommendedName>
</protein>
<gene>
    <name evidence="4" type="ORF">DVZ84_22155</name>
</gene>
<evidence type="ECO:0000313" key="5">
    <source>
        <dbReference type="Proteomes" id="UP000253742"/>
    </source>
</evidence>
<accession>A0A369V213</accession>
<feature type="chain" id="PRO_5017084415" description="DUF6801 domain-containing protein" evidence="2">
    <location>
        <begin position="38"/>
        <end position="554"/>
    </location>
</feature>
<dbReference type="InterPro" id="IPR046542">
    <property type="entry name" value="DUF6801"/>
</dbReference>
<keyword evidence="2" id="KW-0732">Signal</keyword>
<dbReference type="EMBL" id="QQBH01000015">
    <property type="protein sequence ID" value="RDD86811.1"/>
    <property type="molecule type" value="Genomic_DNA"/>
</dbReference>
<feature type="domain" description="DUF6801" evidence="3">
    <location>
        <begin position="50"/>
        <end position="185"/>
    </location>
</feature>
<comment type="caution">
    <text evidence="4">The sequence shown here is derived from an EMBL/GenBank/DDBJ whole genome shotgun (WGS) entry which is preliminary data.</text>
</comment>
<dbReference type="OrthoDB" id="3821392at2"/>
<reference evidence="4 5" key="1">
    <citation type="submission" date="2018-07" db="EMBL/GenBank/DDBJ databases">
        <title>Genome guided investigation of antibiotics producing actinomycetales strain isolated from a Macau mangrove ecosystem.</title>
        <authorList>
            <person name="Hu D."/>
        </authorList>
    </citation>
    <scope>NUCLEOTIDE SEQUENCE [LARGE SCALE GENOMIC DNA]</scope>
    <source>
        <strain evidence="4 5">2297</strain>
    </source>
</reference>
<feature type="signal peptide" evidence="2">
    <location>
        <begin position="1"/>
        <end position="37"/>
    </location>
</feature>
<dbReference type="RefSeq" id="WP_114530567.1">
    <property type="nucleotide sequence ID" value="NZ_QQBH01000015.1"/>
</dbReference>
<name>A0A369V213_9ACTN</name>
<organism evidence="4 5">
    <name type="scientific">Streptomyces parvulus</name>
    <dbReference type="NCBI Taxonomy" id="146923"/>
    <lineage>
        <taxon>Bacteria</taxon>
        <taxon>Bacillati</taxon>
        <taxon>Actinomycetota</taxon>
        <taxon>Actinomycetes</taxon>
        <taxon>Kitasatosporales</taxon>
        <taxon>Streptomycetaceae</taxon>
        <taxon>Streptomyces</taxon>
    </lineage>
</organism>